<dbReference type="AlphaFoldDB" id="A0A381VPG8"/>
<dbReference type="HAMAP" id="MF_01930">
    <property type="entry name" value="PurN"/>
    <property type="match status" value="1"/>
</dbReference>
<proteinExistence type="inferred from homology"/>
<dbReference type="InterPro" id="IPR004607">
    <property type="entry name" value="GART"/>
</dbReference>
<dbReference type="GO" id="GO:0005829">
    <property type="term" value="C:cytosol"/>
    <property type="evidence" value="ECO:0007669"/>
    <property type="project" value="TreeGrafter"/>
</dbReference>
<keyword evidence="4" id="KW-0658">Purine biosynthesis</keyword>
<evidence type="ECO:0000256" key="4">
    <source>
        <dbReference type="ARBA" id="ARBA00022755"/>
    </source>
</evidence>
<accession>A0A381VPG8</accession>
<dbReference type="EMBL" id="UINC01009352">
    <property type="protein sequence ID" value="SVA41951.1"/>
    <property type="molecule type" value="Genomic_DNA"/>
</dbReference>
<sequence>MSLAVLVSGTGSILDAMVSAGLPVALVVSDRPCPAIGMAADHDVEAVVVHRDSYGDDFDRDAYTSRLTDLLVDRGVSLVAMAGFGTILGQPIYDRFAGHILNTHPALLPAFPGWHAVRDALAHGVTVTGCTVHLATLEVDAGPILAQGTVEVRPDDDEASLHERIKAVERRLYVDTIRSVLGGEPPVPAGASGGASA</sequence>
<evidence type="ECO:0000259" key="5">
    <source>
        <dbReference type="Pfam" id="PF00551"/>
    </source>
</evidence>
<evidence type="ECO:0000256" key="3">
    <source>
        <dbReference type="ARBA" id="ARBA00022679"/>
    </source>
</evidence>
<organism evidence="6">
    <name type="scientific">marine metagenome</name>
    <dbReference type="NCBI Taxonomy" id="408172"/>
    <lineage>
        <taxon>unclassified sequences</taxon>
        <taxon>metagenomes</taxon>
        <taxon>ecological metagenomes</taxon>
    </lineage>
</organism>
<dbReference type="InterPro" id="IPR002376">
    <property type="entry name" value="Formyl_transf_N"/>
</dbReference>
<evidence type="ECO:0000313" key="6">
    <source>
        <dbReference type="EMBL" id="SVA41951.1"/>
    </source>
</evidence>
<dbReference type="SUPFAM" id="SSF53328">
    <property type="entry name" value="Formyltransferase"/>
    <property type="match status" value="1"/>
</dbReference>
<reference evidence="6" key="1">
    <citation type="submission" date="2018-05" db="EMBL/GenBank/DDBJ databases">
        <authorList>
            <person name="Lanie J.A."/>
            <person name="Ng W.-L."/>
            <person name="Kazmierczak K.M."/>
            <person name="Andrzejewski T.M."/>
            <person name="Davidsen T.M."/>
            <person name="Wayne K.J."/>
            <person name="Tettelin H."/>
            <person name="Glass J.I."/>
            <person name="Rusch D."/>
            <person name="Podicherti R."/>
            <person name="Tsui H.-C.T."/>
            <person name="Winkler M.E."/>
        </authorList>
    </citation>
    <scope>NUCLEOTIDE SEQUENCE</scope>
</reference>
<name>A0A381VPG8_9ZZZZ</name>
<dbReference type="PANTHER" id="PTHR43369:SF2">
    <property type="entry name" value="PHOSPHORIBOSYLGLYCINAMIDE FORMYLTRANSFERASE"/>
    <property type="match status" value="1"/>
</dbReference>
<dbReference type="GO" id="GO:0004644">
    <property type="term" value="F:phosphoribosylglycinamide formyltransferase activity"/>
    <property type="evidence" value="ECO:0007669"/>
    <property type="project" value="UniProtKB-EC"/>
</dbReference>
<dbReference type="InterPro" id="IPR036477">
    <property type="entry name" value="Formyl_transf_N_sf"/>
</dbReference>
<dbReference type="NCBIfam" id="TIGR00639">
    <property type="entry name" value="PurN"/>
    <property type="match status" value="1"/>
</dbReference>
<dbReference type="GO" id="GO:0006189">
    <property type="term" value="P:'de novo' IMP biosynthetic process"/>
    <property type="evidence" value="ECO:0007669"/>
    <property type="project" value="InterPro"/>
</dbReference>
<gene>
    <name evidence="6" type="ORF">METZ01_LOCUS94805</name>
</gene>
<feature type="domain" description="Formyl transferase N-terminal" evidence="5">
    <location>
        <begin position="2"/>
        <end position="177"/>
    </location>
</feature>
<dbReference type="EC" id="2.1.2.2" evidence="2"/>
<dbReference type="CDD" id="cd08645">
    <property type="entry name" value="FMT_core_GART"/>
    <property type="match status" value="1"/>
</dbReference>
<protein>
    <recommendedName>
        <fullName evidence="2">phosphoribosylglycinamide formyltransferase 1</fullName>
        <ecNumber evidence="2">2.1.2.2</ecNumber>
    </recommendedName>
</protein>
<dbReference type="PANTHER" id="PTHR43369">
    <property type="entry name" value="PHOSPHORIBOSYLGLYCINAMIDE FORMYLTRANSFERASE"/>
    <property type="match status" value="1"/>
</dbReference>
<keyword evidence="3" id="KW-0808">Transferase</keyword>
<evidence type="ECO:0000256" key="1">
    <source>
        <dbReference type="ARBA" id="ARBA00005054"/>
    </source>
</evidence>
<comment type="pathway">
    <text evidence="1">Purine metabolism; IMP biosynthesis via de novo pathway; N(2)-formyl-N(1)-(5-phospho-D-ribosyl)glycinamide from N(1)-(5-phospho-D-ribosyl)glycinamide (10-formyl THF route): step 1/1.</text>
</comment>
<evidence type="ECO:0000256" key="2">
    <source>
        <dbReference type="ARBA" id="ARBA00012254"/>
    </source>
</evidence>
<dbReference type="Pfam" id="PF00551">
    <property type="entry name" value="Formyl_trans_N"/>
    <property type="match status" value="1"/>
</dbReference>
<dbReference type="Gene3D" id="3.40.50.170">
    <property type="entry name" value="Formyl transferase, N-terminal domain"/>
    <property type="match status" value="1"/>
</dbReference>